<evidence type="ECO:0000313" key="2">
    <source>
        <dbReference type="Proteomes" id="UP001575652"/>
    </source>
</evidence>
<dbReference type="EMBL" id="JBHDLJ010000008">
    <property type="protein sequence ID" value="MFB0835143.1"/>
    <property type="molecule type" value="Genomic_DNA"/>
</dbReference>
<gene>
    <name evidence="1" type="ORF">ACETWP_11130</name>
</gene>
<dbReference type="Proteomes" id="UP001575652">
    <property type="component" value="Unassembled WGS sequence"/>
</dbReference>
<name>A0ABV4UND3_9MICC</name>
<keyword evidence="2" id="KW-1185">Reference proteome</keyword>
<protein>
    <submittedName>
        <fullName evidence="1">Uncharacterized protein</fullName>
    </submittedName>
</protein>
<reference evidence="1 2" key="1">
    <citation type="submission" date="2024-09" db="EMBL/GenBank/DDBJ databases">
        <authorList>
            <person name="Salinas-Garcia M.A."/>
            <person name="Prieme A."/>
        </authorList>
    </citation>
    <scope>NUCLEOTIDE SEQUENCE [LARGE SCALE GENOMIC DNA]</scope>
    <source>
        <strain evidence="1 2">DSM 21081</strain>
    </source>
</reference>
<dbReference type="RefSeq" id="WP_373972315.1">
    <property type="nucleotide sequence ID" value="NZ_JBHDLJ010000008.1"/>
</dbReference>
<accession>A0ABV4UND3</accession>
<comment type="caution">
    <text evidence="1">The sequence shown here is derived from an EMBL/GenBank/DDBJ whole genome shotgun (WGS) entry which is preliminary data.</text>
</comment>
<proteinExistence type="predicted"/>
<sequence>MYTLQIEHGISSYGAWRTAYDADPLDRAGSGVLAARVAQPVGDDRRVVVELDFAAEAQAELFLARLRSEVWGTGTAPALRGGPETRILRLLDAGPVAAT</sequence>
<organism evidence="1 2">
    <name type="scientific">Arthrobacter halodurans</name>
    <dbReference type="NCBI Taxonomy" id="516699"/>
    <lineage>
        <taxon>Bacteria</taxon>
        <taxon>Bacillati</taxon>
        <taxon>Actinomycetota</taxon>
        <taxon>Actinomycetes</taxon>
        <taxon>Micrococcales</taxon>
        <taxon>Micrococcaceae</taxon>
        <taxon>Arthrobacter</taxon>
    </lineage>
</organism>
<evidence type="ECO:0000313" key="1">
    <source>
        <dbReference type="EMBL" id="MFB0835143.1"/>
    </source>
</evidence>